<proteinExistence type="predicted"/>
<organism evidence="2 3">
    <name type="scientific">Volvox africanus</name>
    <dbReference type="NCBI Taxonomy" id="51714"/>
    <lineage>
        <taxon>Eukaryota</taxon>
        <taxon>Viridiplantae</taxon>
        <taxon>Chlorophyta</taxon>
        <taxon>core chlorophytes</taxon>
        <taxon>Chlorophyceae</taxon>
        <taxon>CS clade</taxon>
        <taxon>Chlamydomonadales</taxon>
        <taxon>Volvocaceae</taxon>
        <taxon>Volvox</taxon>
    </lineage>
</organism>
<evidence type="ECO:0000256" key="1">
    <source>
        <dbReference type="SAM" id="MobiDB-lite"/>
    </source>
</evidence>
<feature type="compositionally biased region" description="Low complexity" evidence="1">
    <location>
        <begin position="546"/>
        <end position="555"/>
    </location>
</feature>
<feature type="region of interest" description="Disordered" evidence="1">
    <location>
        <begin position="484"/>
        <end position="534"/>
    </location>
</feature>
<keyword evidence="3" id="KW-1185">Reference proteome</keyword>
<protein>
    <submittedName>
        <fullName evidence="2">Uncharacterized protein</fullName>
    </submittedName>
</protein>
<feature type="region of interest" description="Disordered" evidence="1">
    <location>
        <begin position="546"/>
        <end position="592"/>
    </location>
</feature>
<feature type="compositionally biased region" description="Polar residues" evidence="1">
    <location>
        <begin position="583"/>
        <end position="592"/>
    </location>
</feature>
<name>A0A8J4F862_9CHLO</name>
<evidence type="ECO:0000313" key="2">
    <source>
        <dbReference type="EMBL" id="GIL61267.1"/>
    </source>
</evidence>
<feature type="region of interest" description="Disordered" evidence="1">
    <location>
        <begin position="792"/>
        <end position="855"/>
    </location>
</feature>
<accession>A0A8J4F862</accession>
<feature type="region of interest" description="Disordered" evidence="1">
    <location>
        <begin position="245"/>
        <end position="278"/>
    </location>
</feature>
<feature type="region of interest" description="Disordered" evidence="1">
    <location>
        <begin position="111"/>
        <end position="232"/>
    </location>
</feature>
<sequence length="855" mass="87802">METTSMVGDPLIMEATSHDVSPERMLILKPFCTTAFKQRVRLKSVGEDAYYNTPDQVLQQAVSSHGRSMKELSDPADLSRLRIKANLGMVRLQAEDYINNRIDLVTDTISEDEGDSEAEGESSSICSAAGTVSAPSSAPNTPRASMTPRRTMPLRRRDSSSIAGTNSAAVNGGAAAATNKKTSRRSTAGNRSGSIGGGDSTATPLMLARRSAGGGSQYVMNQQSSKGGSSEQKLLATGRVRAFGAAAATSSADQGGREGPRRPMPPKGSPPASVNPRTTSIMSTASSAATSRSNTTASRRIDYMMGQLKRLDRTGTISTGRISSSGEAFTGPTPGPNWELHFARASKQKRKSVSCAGSVAEMSALPCLVTPLLTDDFVQNCVSSLVDDAQSATFRSRFSSPGHAGGCKGRRSGGGAGSQSCDGSSPRGRRSQNVKPPSGAENGLRGGASAAMALLNRGCMAWPTPDCTVRVAERWLYGRHVTRDDTDVFSGGGGRLSAGTASLRGRSQGQSAPTSPRRPPALDPGSCGVSPRHGCSIAESVSRSAKNSAISSSIRGTGGGTDCRSAGGTADGSLGDGGKDTSGESASTGGAAQSLQTLAVAVAVAEGRYIPPAENASCRSAPVTPRAYFDSSRGEGGGCGEGLGGGAANFAPVVGVSSRPDSPAATALLFHSVTGSVPLTLDGETVRPICTLQELEKLRSFRIQKGTSPRVLRNAKSGLVRRSSSSSNLEILSPRFALITPNKLPKLGVAFTEADSSAAAVAEAQPLSGGCRTGGGDEAACQATLHTPLSRKAMSPGVGRCSSPGEGLGTMEADDEPSSACRSAPQSPRGGRRRAGEGGNGLASKMRTLFDILSR</sequence>
<dbReference type="AlphaFoldDB" id="A0A8J4F862"/>
<feature type="compositionally biased region" description="Polar residues" evidence="1">
    <location>
        <begin position="133"/>
        <end position="144"/>
    </location>
</feature>
<feature type="compositionally biased region" description="Low complexity" evidence="1">
    <location>
        <begin position="222"/>
        <end position="232"/>
    </location>
</feature>
<feature type="region of interest" description="Disordered" evidence="1">
    <location>
        <begin position="396"/>
        <end position="445"/>
    </location>
</feature>
<gene>
    <name evidence="2" type="ORF">Vafri_15666</name>
</gene>
<feature type="compositionally biased region" description="Polar residues" evidence="1">
    <location>
        <begin position="505"/>
        <end position="514"/>
    </location>
</feature>
<dbReference type="Proteomes" id="UP000747399">
    <property type="component" value="Unassembled WGS sequence"/>
</dbReference>
<feature type="compositionally biased region" description="Low complexity" evidence="1">
    <location>
        <begin position="163"/>
        <end position="180"/>
    </location>
</feature>
<comment type="caution">
    <text evidence="2">The sequence shown here is derived from an EMBL/GenBank/DDBJ whole genome shotgun (WGS) entry which is preliminary data.</text>
</comment>
<feature type="compositionally biased region" description="Gly residues" evidence="1">
    <location>
        <begin position="403"/>
        <end position="417"/>
    </location>
</feature>
<reference evidence="2" key="1">
    <citation type="journal article" date="2021" name="Proc. Natl. Acad. Sci. U.S.A.">
        <title>Three genomes in the algal genus Volvox reveal the fate of a haploid sex-determining region after a transition to homothallism.</title>
        <authorList>
            <person name="Yamamoto K."/>
            <person name="Hamaji T."/>
            <person name="Kawai-Toyooka H."/>
            <person name="Matsuzaki R."/>
            <person name="Takahashi F."/>
            <person name="Nishimura Y."/>
            <person name="Kawachi M."/>
            <person name="Noguchi H."/>
            <person name="Minakuchi Y."/>
            <person name="Umen J.G."/>
            <person name="Toyoda A."/>
            <person name="Nozaki H."/>
        </authorList>
    </citation>
    <scope>NUCLEOTIDE SEQUENCE</scope>
    <source>
        <strain evidence="2">NIES-3780</strain>
    </source>
</reference>
<dbReference type="EMBL" id="BNCO01000044">
    <property type="protein sequence ID" value="GIL61267.1"/>
    <property type="molecule type" value="Genomic_DNA"/>
</dbReference>
<feature type="compositionally biased region" description="Acidic residues" evidence="1">
    <location>
        <begin position="111"/>
        <end position="120"/>
    </location>
</feature>
<evidence type="ECO:0000313" key="3">
    <source>
        <dbReference type="Proteomes" id="UP000747399"/>
    </source>
</evidence>